<sequence length="146" mass="16517">MQLESSITPSKTDVTLARETSRRLADSLNEETEYQIQSLDGEPLALPNAAVRLLVQALQEMANGNAVTVMPVHTEFSTQQAADLLNVSRPFLVKLLEDGKIPFHKVGTHRRVRHNDLREYKHKIESQRLKALDDLAQQAQRLNMGY</sequence>
<name>A0A3B0VIJ6_9ZZZZ</name>
<evidence type="ECO:0000313" key="2">
    <source>
        <dbReference type="EMBL" id="VAW43365.1"/>
    </source>
</evidence>
<dbReference type="InterPro" id="IPR041657">
    <property type="entry name" value="HTH_17"/>
</dbReference>
<dbReference type="InterPro" id="IPR010093">
    <property type="entry name" value="SinI_DNA-bd"/>
</dbReference>
<protein>
    <recommendedName>
        <fullName evidence="1">Helix-turn-helix domain-containing protein</fullName>
    </recommendedName>
</protein>
<dbReference type="AlphaFoldDB" id="A0A3B0VIJ6"/>
<dbReference type="NCBIfam" id="TIGR01764">
    <property type="entry name" value="excise"/>
    <property type="match status" value="1"/>
</dbReference>
<gene>
    <name evidence="2" type="ORF">MNBD_CHLOROFLEXI01-3746</name>
</gene>
<dbReference type="GO" id="GO:0003677">
    <property type="term" value="F:DNA binding"/>
    <property type="evidence" value="ECO:0007669"/>
    <property type="project" value="InterPro"/>
</dbReference>
<organism evidence="2">
    <name type="scientific">hydrothermal vent metagenome</name>
    <dbReference type="NCBI Taxonomy" id="652676"/>
    <lineage>
        <taxon>unclassified sequences</taxon>
        <taxon>metagenomes</taxon>
        <taxon>ecological metagenomes</taxon>
    </lineage>
</organism>
<proteinExistence type="predicted"/>
<dbReference type="EMBL" id="UOEU01001071">
    <property type="protein sequence ID" value="VAW43365.1"/>
    <property type="molecule type" value="Genomic_DNA"/>
</dbReference>
<dbReference type="Pfam" id="PF12728">
    <property type="entry name" value="HTH_17"/>
    <property type="match status" value="1"/>
</dbReference>
<reference evidence="2" key="1">
    <citation type="submission" date="2018-06" db="EMBL/GenBank/DDBJ databases">
        <authorList>
            <person name="Zhirakovskaya E."/>
        </authorList>
    </citation>
    <scope>NUCLEOTIDE SEQUENCE</scope>
</reference>
<accession>A0A3B0VIJ6</accession>
<evidence type="ECO:0000259" key="1">
    <source>
        <dbReference type="Pfam" id="PF12728"/>
    </source>
</evidence>
<feature type="domain" description="Helix-turn-helix" evidence="1">
    <location>
        <begin position="76"/>
        <end position="121"/>
    </location>
</feature>